<evidence type="ECO:0008006" key="4">
    <source>
        <dbReference type="Google" id="ProtNLM"/>
    </source>
</evidence>
<dbReference type="EMBL" id="JAUIYO010000002">
    <property type="protein sequence ID" value="MFK2825134.1"/>
    <property type="molecule type" value="Genomic_DNA"/>
</dbReference>
<evidence type="ECO:0000313" key="3">
    <source>
        <dbReference type="Proteomes" id="UP001619911"/>
    </source>
</evidence>
<evidence type="ECO:0000313" key="2">
    <source>
        <dbReference type="EMBL" id="MFK2825134.1"/>
    </source>
</evidence>
<accession>A0ABW8I6L9</accession>
<evidence type="ECO:0000256" key="1">
    <source>
        <dbReference type="SAM" id="MobiDB-lite"/>
    </source>
</evidence>
<proteinExistence type="predicted"/>
<name>A0ABW8I6L9_9BACI</name>
<keyword evidence="3" id="KW-1185">Reference proteome</keyword>
<dbReference type="RefSeq" id="WP_404315368.1">
    <property type="nucleotide sequence ID" value="NZ_JAUIYO010000002.1"/>
</dbReference>
<sequence>MKDNKEQLSNTPTTGKQQNPNSEENTQPSFPVHPDTESAGAGGMVSPD</sequence>
<feature type="compositionally biased region" description="Polar residues" evidence="1">
    <location>
        <begin position="7"/>
        <end position="29"/>
    </location>
</feature>
<dbReference type="Proteomes" id="UP001619911">
    <property type="component" value="Unassembled WGS sequence"/>
</dbReference>
<organism evidence="2 3">
    <name type="scientific">Bacillus lumedeiriae</name>
    <dbReference type="NCBI Taxonomy" id="3058829"/>
    <lineage>
        <taxon>Bacteria</taxon>
        <taxon>Bacillati</taxon>
        <taxon>Bacillota</taxon>
        <taxon>Bacilli</taxon>
        <taxon>Bacillales</taxon>
        <taxon>Bacillaceae</taxon>
        <taxon>Bacillus</taxon>
    </lineage>
</organism>
<feature type="region of interest" description="Disordered" evidence="1">
    <location>
        <begin position="1"/>
        <end position="48"/>
    </location>
</feature>
<gene>
    <name evidence="2" type="ORF">QYG89_05455</name>
</gene>
<comment type="caution">
    <text evidence="2">The sequence shown here is derived from an EMBL/GenBank/DDBJ whole genome shotgun (WGS) entry which is preliminary data.</text>
</comment>
<protein>
    <recommendedName>
        <fullName evidence="4">Catalase</fullName>
    </recommendedName>
</protein>
<reference evidence="2 3" key="1">
    <citation type="submission" date="2023-07" db="EMBL/GenBank/DDBJ databases">
        <title>Bacillus lucianemedeirus sp. nov, a new species isolated from an immunobiological production facility.</title>
        <authorList>
            <person name="Costa L.V."/>
            <person name="Miranda R.V.S.L."/>
            <person name="Brandao M.L.L."/>
            <person name="Reis C.M.F."/>
            <person name="Frazao A.M."/>
            <person name="Cruz F.V."/>
            <person name="Baio P.V.P."/>
            <person name="Veras J.F.C."/>
            <person name="Ramos J.N."/>
            <person name="Vieira V."/>
        </authorList>
    </citation>
    <scope>NUCLEOTIDE SEQUENCE [LARGE SCALE GENOMIC DNA]</scope>
    <source>
        <strain evidence="2 3">B190/17</strain>
    </source>
</reference>